<evidence type="ECO:0000256" key="5">
    <source>
        <dbReference type="RuleBase" id="RU004478"/>
    </source>
</evidence>
<dbReference type="SUPFAM" id="SSF58014">
    <property type="entry name" value="Coiled-coil domain of nucleotide exchange factor GrpE"/>
    <property type="match status" value="1"/>
</dbReference>
<gene>
    <name evidence="4 8" type="primary">grpE</name>
    <name evidence="8" type="ordered locus">GDI1263</name>
</gene>
<dbReference type="Gene3D" id="3.90.20.20">
    <property type="match status" value="1"/>
</dbReference>
<dbReference type="GO" id="GO:0051082">
    <property type="term" value="F:unfolded protein binding"/>
    <property type="evidence" value="ECO:0007669"/>
    <property type="project" value="TreeGrafter"/>
</dbReference>
<feature type="region of interest" description="Disordered" evidence="7">
    <location>
        <begin position="1"/>
        <end position="90"/>
    </location>
</feature>
<comment type="function">
    <text evidence="4">Participates actively in the response to hyperosmotic and heat shock by preventing the aggregation of stress-denatured proteins, in association with DnaK and GrpE. It is the nucleotide exchange factor for DnaK and may function as a thermosensor. Unfolded proteins bind initially to DnaJ; upon interaction with the DnaJ-bound protein, DnaK hydrolyzes its bound ATP, resulting in the formation of a stable complex. GrpE releases ADP from DnaK; ATP binding to DnaK triggers the release of the substrate protein, thus completing the reaction cycle. Several rounds of ATP-dependent interactions between DnaJ, DnaK and GrpE are required for fully efficient folding.</text>
</comment>
<name>A9HEA5_GLUDA</name>
<comment type="subcellular location">
    <subcellularLocation>
        <location evidence="4">Cytoplasm</location>
    </subcellularLocation>
</comment>
<accession>A9HEA5</accession>
<dbReference type="HAMAP" id="MF_01151">
    <property type="entry name" value="GrpE"/>
    <property type="match status" value="1"/>
</dbReference>
<dbReference type="InterPro" id="IPR009012">
    <property type="entry name" value="GrpE_head"/>
</dbReference>
<evidence type="ECO:0000256" key="2">
    <source>
        <dbReference type="ARBA" id="ARBA00023016"/>
    </source>
</evidence>
<dbReference type="EMBL" id="AM889285">
    <property type="protein sequence ID" value="CAP55206.1"/>
    <property type="molecule type" value="Genomic_DNA"/>
</dbReference>
<keyword evidence="9" id="KW-1185">Reference proteome</keyword>
<reference evidence="8 9" key="1">
    <citation type="journal article" date="2009" name="BMC Genomics">
        <title>Complete genome sequence of the sugarcane nitrogen-fixing endophyte Gluconacetobacter diazotrophicus Pal5.</title>
        <authorList>
            <person name="Bertalan M."/>
            <person name="Albano R."/>
            <person name="Padua V."/>
            <person name="Rouws L."/>
            <person name="Rojas C."/>
            <person name="Hemerly A."/>
            <person name="Teixeira K."/>
            <person name="Schwab S."/>
            <person name="Araujo J."/>
            <person name="Oliveira A."/>
            <person name="Franca L."/>
            <person name="Magalhaes V."/>
            <person name="Alqueres S."/>
            <person name="Cardoso A."/>
            <person name="Almeida W."/>
            <person name="Loureiro M.M."/>
            <person name="Nogueira E."/>
            <person name="Cidade D."/>
            <person name="Oliveira D."/>
            <person name="Simao T."/>
            <person name="Macedo J."/>
            <person name="Valadao A."/>
            <person name="Dreschsel M."/>
            <person name="Freitas F."/>
            <person name="Vidal M."/>
            <person name="Guedes H."/>
            <person name="Rodrigues E."/>
            <person name="Meneses C."/>
            <person name="Brioso P."/>
            <person name="Pozzer L."/>
            <person name="Figueiredo D."/>
            <person name="Montano H."/>
            <person name="Junior J."/>
            <person name="Filho G."/>
            <person name="Flores V."/>
            <person name="Ferreira B."/>
            <person name="Branco A."/>
            <person name="Gonzalez P."/>
            <person name="Guillobel H."/>
            <person name="Lemos M."/>
            <person name="Seibel L."/>
            <person name="Macedo J."/>
            <person name="Alves-Ferreira M."/>
            <person name="Sachetto-Martins G."/>
            <person name="Coelho A."/>
            <person name="Santos E."/>
            <person name="Amaral G."/>
            <person name="Neves A."/>
            <person name="Pacheco A.B."/>
            <person name="Carvalho D."/>
            <person name="Lery L."/>
            <person name="Bisch P."/>
            <person name="Rossle S.C."/>
            <person name="Urmenyi T."/>
            <person name="Kruger W.V."/>
            <person name="Martins O."/>
            <person name="Baldani J.I."/>
            <person name="Ferreira P.C."/>
        </authorList>
    </citation>
    <scope>NUCLEOTIDE SEQUENCE [LARGE SCALE GENOMIC DNA]</scope>
    <source>
        <strain evidence="9">ATCC 49037 / DSM 5601 / CCUG 37298 / CIP 103539 / LMG 7603 / PAl5</strain>
    </source>
</reference>
<feature type="compositionally biased region" description="Low complexity" evidence="7">
    <location>
        <begin position="246"/>
        <end position="258"/>
    </location>
</feature>
<evidence type="ECO:0000313" key="8">
    <source>
        <dbReference type="EMBL" id="CAP55206.1"/>
    </source>
</evidence>
<keyword evidence="4" id="KW-0963">Cytoplasm</keyword>
<dbReference type="SUPFAM" id="SSF51064">
    <property type="entry name" value="Head domain of nucleotide exchange factor GrpE"/>
    <property type="match status" value="1"/>
</dbReference>
<evidence type="ECO:0000313" key="9">
    <source>
        <dbReference type="Proteomes" id="UP000001176"/>
    </source>
</evidence>
<dbReference type="GO" id="GO:0005737">
    <property type="term" value="C:cytoplasm"/>
    <property type="evidence" value="ECO:0007669"/>
    <property type="project" value="UniProtKB-SubCell"/>
</dbReference>
<proteinExistence type="inferred from homology"/>
<comment type="similarity">
    <text evidence="1 4 5">Belongs to the GrpE family.</text>
</comment>
<dbReference type="PRINTS" id="PR00773">
    <property type="entry name" value="GRPEPROTEIN"/>
</dbReference>
<keyword evidence="6" id="KW-0175">Coiled coil</keyword>
<dbReference type="Gene3D" id="2.30.22.10">
    <property type="entry name" value="Head domain of nucleotide exchange factor GrpE"/>
    <property type="match status" value="1"/>
</dbReference>
<dbReference type="InterPro" id="IPR013805">
    <property type="entry name" value="GrpE_CC"/>
</dbReference>
<dbReference type="GO" id="GO:0042803">
    <property type="term" value="F:protein homodimerization activity"/>
    <property type="evidence" value="ECO:0007669"/>
    <property type="project" value="InterPro"/>
</dbReference>
<dbReference type="Proteomes" id="UP000001176">
    <property type="component" value="Chromosome"/>
</dbReference>
<evidence type="ECO:0000256" key="6">
    <source>
        <dbReference type="SAM" id="Coils"/>
    </source>
</evidence>
<evidence type="ECO:0000256" key="3">
    <source>
        <dbReference type="ARBA" id="ARBA00023186"/>
    </source>
</evidence>
<keyword evidence="3 4" id="KW-0143">Chaperone</keyword>
<evidence type="ECO:0000256" key="4">
    <source>
        <dbReference type="HAMAP-Rule" id="MF_01151"/>
    </source>
</evidence>
<protein>
    <recommendedName>
        <fullName evidence="4">Protein GrpE</fullName>
    </recommendedName>
    <alternativeName>
        <fullName evidence="4">HSP-70 cofactor</fullName>
    </alternativeName>
</protein>
<dbReference type="CDD" id="cd00446">
    <property type="entry name" value="GrpE"/>
    <property type="match status" value="1"/>
</dbReference>
<feature type="region of interest" description="Disordered" evidence="7">
    <location>
        <begin position="246"/>
        <end position="274"/>
    </location>
</feature>
<dbReference type="KEGG" id="gdi:GDI1263"/>
<evidence type="ECO:0000256" key="1">
    <source>
        <dbReference type="ARBA" id="ARBA00009054"/>
    </source>
</evidence>
<dbReference type="GO" id="GO:0000774">
    <property type="term" value="F:adenyl-nucleotide exchange factor activity"/>
    <property type="evidence" value="ECO:0007669"/>
    <property type="project" value="InterPro"/>
</dbReference>
<sequence length="274" mass="29306">MTIHPCSGRDRVPFHPHGGGNPHKRHIGDGRDALSNGARSPTSKGMSHDTDPTPVADSPSGEAGMSPPGPSSGHDQDTAHAGASDPAGAGHPRIQELEAALEEMREKWLRSEAEMQNLRTRTKRELEDARQYATQKFARDVVEAAENLKRALASLPHATEGEDRLIARMREGIESTERSFMGILERHGISAADPAGTPFDANHHQAMAEQHSDEHPHGTVIQAWTPAWTLHGRLLKPAMVVVSKGAAAGTQPAAAQATESGTYSDPTYGNKADG</sequence>
<dbReference type="GO" id="GO:0051087">
    <property type="term" value="F:protein-folding chaperone binding"/>
    <property type="evidence" value="ECO:0007669"/>
    <property type="project" value="InterPro"/>
</dbReference>
<dbReference type="GO" id="GO:0006457">
    <property type="term" value="P:protein folding"/>
    <property type="evidence" value="ECO:0007669"/>
    <property type="project" value="InterPro"/>
</dbReference>
<comment type="subunit">
    <text evidence="4">Homodimer.</text>
</comment>
<dbReference type="Pfam" id="PF01025">
    <property type="entry name" value="GrpE"/>
    <property type="match status" value="1"/>
</dbReference>
<dbReference type="AlphaFoldDB" id="A9HEA5"/>
<dbReference type="InterPro" id="IPR000740">
    <property type="entry name" value="GrpE"/>
</dbReference>
<evidence type="ECO:0000256" key="7">
    <source>
        <dbReference type="SAM" id="MobiDB-lite"/>
    </source>
</evidence>
<dbReference type="PANTHER" id="PTHR21237:SF23">
    <property type="entry name" value="GRPE PROTEIN HOMOLOG, MITOCHONDRIAL"/>
    <property type="match status" value="1"/>
</dbReference>
<organism evidence="8 9">
    <name type="scientific">Gluconacetobacter diazotrophicus (strain ATCC 49037 / DSM 5601 / CCUG 37298 / CIP 103539 / LMG 7603 / PAl5)</name>
    <dbReference type="NCBI Taxonomy" id="272568"/>
    <lineage>
        <taxon>Bacteria</taxon>
        <taxon>Pseudomonadati</taxon>
        <taxon>Pseudomonadota</taxon>
        <taxon>Alphaproteobacteria</taxon>
        <taxon>Acetobacterales</taxon>
        <taxon>Acetobacteraceae</taxon>
        <taxon>Gluconacetobacter</taxon>
    </lineage>
</organism>
<dbReference type="PANTHER" id="PTHR21237">
    <property type="entry name" value="GRPE PROTEIN"/>
    <property type="match status" value="1"/>
</dbReference>
<keyword evidence="2 4" id="KW-0346">Stress response</keyword>
<feature type="coiled-coil region" evidence="6">
    <location>
        <begin position="94"/>
        <end position="121"/>
    </location>
</feature>